<evidence type="ECO:0000313" key="1">
    <source>
        <dbReference type="EMBL" id="EDM28355.1"/>
    </source>
</evidence>
<dbReference type="EMBL" id="ABCK01000005">
    <property type="protein sequence ID" value="EDM28355.1"/>
    <property type="molecule type" value="Genomic_DNA"/>
</dbReference>
<proteinExistence type="predicted"/>
<keyword evidence="2" id="KW-1185">Reference proteome</keyword>
<reference evidence="1 2" key="1">
    <citation type="journal article" date="2010" name="J. Bacteriol.">
        <title>Genome sequence of Lentisphaera araneosa HTCC2155T, the type species of the order Lentisphaerales in the phylum Lentisphaerae.</title>
        <authorList>
            <person name="Thrash J.C."/>
            <person name="Cho J.C."/>
            <person name="Vergin K.L."/>
            <person name="Morris R.M."/>
            <person name="Giovannoni S.J."/>
        </authorList>
    </citation>
    <scope>NUCLEOTIDE SEQUENCE [LARGE SCALE GENOMIC DNA]</scope>
    <source>
        <strain evidence="1 2">HTCC2155</strain>
    </source>
</reference>
<evidence type="ECO:0000313" key="2">
    <source>
        <dbReference type="Proteomes" id="UP000004947"/>
    </source>
</evidence>
<dbReference type="AlphaFoldDB" id="A6DIR9"/>
<organism evidence="1 2">
    <name type="scientific">Lentisphaera araneosa HTCC2155</name>
    <dbReference type="NCBI Taxonomy" id="313628"/>
    <lineage>
        <taxon>Bacteria</taxon>
        <taxon>Pseudomonadati</taxon>
        <taxon>Lentisphaerota</taxon>
        <taxon>Lentisphaeria</taxon>
        <taxon>Lentisphaerales</taxon>
        <taxon>Lentisphaeraceae</taxon>
        <taxon>Lentisphaera</taxon>
    </lineage>
</organism>
<gene>
    <name evidence="1" type="ORF">LNTAR_10581</name>
</gene>
<dbReference type="STRING" id="313628.LNTAR_10581"/>
<dbReference type="Proteomes" id="UP000004947">
    <property type="component" value="Unassembled WGS sequence"/>
</dbReference>
<sequence length="32" mass="3530">MKYFSGNAGKMPALVRLRAHTISEVKVLINKG</sequence>
<accession>A6DIR9</accession>
<comment type="caution">
    <text evidence="1">The sequence shown here is derived from an EMBL/GenBank/DDBJ whole genome shotgun (WGS) entry which is preliminary data.</text>
</comment>
<protein>
    <submittedName>
        <fullName evidence="1">Uncharacterized protein</fullName>
    </submittedName>
</protein>
<name>A6DIR9_9BACT</name>